<dbReference type="SMR" id="A0A2J8QXB4"/>
<evidence type="ECO:0000313" key="2">
    <source>
        <dbReference type="EMBL" id="PNJ00909.1"/>
    </source>
</evidence>
<dbReference type="Pfam" id="PF12796">
    <property type="entry name" value="Ank_2"/>
    <property type="match status" value="1"/>
</dbReference>
<feature type="non-terminal residue" evidence="2">
    <location>
        <position position="104"/>
    </location>
</feature>
<dbReference type="EMBL" id="NBAG03000004">
    <property type="protein sequence ID" value="PNJ00909.1"/>
    <property type="molecule type" value="Genomic_DNA"/>
</dbReference>
<dbReference type="PROSITE" id="PS50088">
    <property type="entry name" value="ANK_REPEAT"/>
    <property type="match status" value="1"/>
</dbReference>
<dbReference type="InterPro" id="IPR050657">
    <property type="entry name" value="Ankyrin_repeat_domain"/>
</dbReference>
<dbReference type="PANTHER" id="PTHR24147:SF62">
    <property type="entry name" value="ANKYRIN REPEAT DOMAIN-CONTAINING PROTEIN 7"/>
    <property type="match status" value="1"/>
</dbReference>
<dbReference type="Gene3D" id="1.25.40.20">
    <property type="entry name" value="Ankyrin repeat-containing domain"/>
    <property type="match status" value="1"/>
</dbReference>
<keyword evidence="1" id="KW-0040">ANK repeat</keyword>
<comment type="caution">
    <text evidence="2">The sequence shown here is derived from an EMBL/GenBank/DDBJ whole genome shotgun (WGS) entry which is preliminary data.</text>
</comment>
<dbReference type="PROSITE" id="PS50297">
    <property type="entry name" value="ANK_REP_REGION"/>
    <property type="match status" value="1"/>
</dbReference>
<dbReference type="SUPFAM" id="SSF48403">
    <property type="entry name" value="Ankyrin repeat"/>
    <property type="match status" value="1"/>
</dbReference>
<dbReference type="InterPro" id="IPR036770">
    <property type="entry name" value="Ankyrin_rpt-contain_sf"/>
</dbReference>
<sequence>MNKLFSFWKRKNETRSQGYNLREKDLKKLHRAASVGDLKKLKEYLQIKKYDVNMQDKKYSVVQSSRWLLSYTTPLNDFIRTPLHLACANGHTDVVLFLIEQQCK</sequence>
<proteinExistence type="predicted"/>
<dbReference type="PANTHER" id="PTHR24147">
    <property type="entry name" value="ANKYRIN REPEAT DOMAIN 36-RELATED"/>
    <property type="match status" value="1"/>
</dbReference>
<gene>
    <name evidence="2" type="ORF">CK820_G0011782</name>
</gene>
<reference evidence="2" key="1">
    <citation type="submission" date="2017-12" db="EMBL/GenBank/DDBJ databases">
        <title>High-resolution comparative analysis of great ape genomes.</title>
        <authorList>
            <person name="Pollen A."/>
            <person name="Hastie A."/>
            <person name="Hormozdiari F."/>
            <person name="Dougherty M."/>
            <person name="Liu R."/>
            <person name="Chaisson M."/>
            <person name="Hoppe E."/>
            <person name="Hill C."/>
            <person name="Pang A."/>
            <person name="Hillier L."/>
            <person name="Baker C."/>
            <person name="Armstrong J."/>
            <person name="Shendure J."/>
            <person name="Paten B."/>
            <person name="Wilson R."/>
            <person name="Chao H."/>
            <person name="Schneider V."/>
            <person name="Ventura M."/>
            <person name="Kronenberg Z."/>
            <person name="Murali S."/>
            <person name="Gordon D."/>
            <person name="Cantsilieris S."/>
            <person name="Munson K."/>
            <person name="Nelson B."/>
            <person name="Raja A."/>
            <person name="Underwood J."/>
            <person name="Diekhans M."/>
            <person name="Fiddes I."/>
            <person name="Haussler D."/>
            <person name="Eichler E."/>
        </authorList>
    </citation>
    <scope>NUCLEOTIDE SEQUENCE [LARGE SCALE GENOMIC DNA]</scope>
    <source>
        <strain evidence="2">Yerkes chimp pedigree #C0471</strain>
    </source>
</reference>
<organism evidence="2">
    <name type="scientific">Pan troglodytes</name>
    <name type="common">Chimpanzee</name>
    <dbReference type="NCBI Taxonomy" id="9598"/>
    <lineage>
        <taxon>Eukaryota</taxon>
        <taxon>Metazoa</taxon>
        <taxon>Chordata</taxon>
        <taxon>Craniata</taxon>
        <taxon>Vertebrata</taxon>
        <taxon>Euteleostomi</taxon>
        <taxon>Mammalia</taxon>
        <taxon>Eutheria</taxon>
        <taxon>Euarchontoglires</taxon>
        <taxon>Primates</taxon>
        <taxon>Haplorrhini</taxon>
        <taxon>Catarrhini</taxon>
        <taxon>Hominidae</taxon>
        <taxon>Pan</taxon>
    </lineage>
</organism>
<accession>A0A2J8QXB4</accession>
<feature type="repeat" description="ANK" evidence="1">
    <location>
        <begin position="80"/>
        <end position="104"/>
    </location>
</feature>
<dbReference type="AlphaFoldDB" id="A0A2J8QXB4"/>
<name>A0A2J8QXB4_PANTR</name>
<evidence type="ECO:0000256" key="1">
    <source>
        <dbReference type="PROSITE-ProRule" id="PRU00023"/>
    </source>
</evidence>
<dbReference type="InterPro" id="IPR002110">
    <property type="entry name" value="Ankyrin_rpt"/>
</dbReference>
<protein>
    <submittedName>
        <fullName evidence="2">ANKRD7 isoform 7</fullName>
    </submittedName>
</protein>